<evidence type="ECO:0000313" key="7">
    <source>
        <dbReference type="Proteomes" id="UP000516173"/>
    </source>
</evidence>
<dbReference type="EMBL" id="AP023396">
    <property type="protein sequence ID" value="BCK53720.1"/>
    <property type="molecule type" value="Genomic_DNA"/>
</dbReference>
<evidence type="ECO:0000313" key="6">
    <source>
        <dbReference type="EMBL" id="BCK53720.1"/>
    </source>
</evidence>
<dbReference type="AlphaFoldDB" id="A0A7G1KFI7"/>
<protein>
    <submittedName>
        <fullName evidence="6">Methyltransferase</fullName>
    </submittedName>
</protein>
<keyword evidence="4" id="KW-0949">S-adenosyl-L-methionine</keyword>
<feature type="domain" description="Methyltransferase small" evidence="5">
    <location>
        <begin position="11"/>
        <end position="89"/>
    </location>
</feature>
<dbReference type="InterPro" id="IPR002052">
    <property type="entry name" value="DNA_methylase_N6_adenine_CS"/>
</dbReference>
<evidence type="ECO:0000256" key="1">
    <source>
        <dbReference type="ARBA" id="ARBA00006149"/>
    </source>
</evidence>
<reference evidence="6 7" key="1">
    <citation type="submission" date="2020-08" db="EMBL/GenBank/DDBJ databases">
        <title>Genome Sequencing of Nocardia wallacei strain FMUON74 and assembly.</title>
        <authorList>
            <person name="Toyokawa M."/>
            <person name="Uesaka K."/>
        </authorList>
    </citation>
    <scope>NUCLEOTIDE SEQUENCE [LARGE SCALE GENOMIC DNA]</scope>
    <source>
        <strain evidence="6 7">FMUON74</strain>
    </source>
</reference>
<sequence length="199" mass="21325">MRAMAAAAMPRGAEVLDVCTGTGAVAVEALRLGAKKVTAVDVSRSALLSAWVNSRLRGGRLELLHGEFDRVLRNRSFDTVLANPPYVPGPEPSAARGAARAWEAGRSGRALLDPLCRMMPTLLNRRGTALIVHSALCDPDETMRLLRAGGLKAAVAAREPNEFGPVLHARAAWLEAVGLIEPGQRHEELVVIRADRTAR</sequence>
<dbReference type="PANTHER" id="PTHR45875:SF1">
    <property type="entry name" value="METHYLTRANSFERASE N6AMT1"/>
    <property type="match status" value="1"/>
</dbReference>
<evidence type="ECO:0000256" key="2">
    <source>
        <dbReference type="ARBA" id="ARBA00022603"/>
    </source>
</evidence>
<evidence type="ECO:0000256" key="3">
    <source>
        <dbReference type="ARBA" id="ARBA00022679"/>
    </source>
</evidence>
<dbReference type="InterPro" id="IPR029063">
    <property type="entry name" value="SAM-dependent_MTases_sf"/>
</dbReference>
<dbReference type="PROSITE" id="PS00092">
    <property type="entry name" value="N6_MTASE"/>
    <property type="match status" value="1"/>
</dbReference>
<name>A0A7G1KFI7_9NOCA</name>
<dbReference type="PANTHER" id="PTHR45875">
    <property type="entry name" value="METHYLTRANSFERASE N6AMT1"/>
    <property type="match status" value="1"/>
</dbReference>
<dbReference type="Gene3D" id="3.40.50.150">
    <property type="entry name" value="Vaccinia Virus protein VP39"/>
    <property type="match status" value="1"/>
</dbReference>
<dbReference type="Pfam" id="PF05175">
    <property type="entry name" value="MTS"/>
    <property type="match status" value="1"/>
</dbReference>
<keyword evidence="3 6" id="KW-0808">Transferase</keyword>
<dbReference type="GO" id="GO:0035657">
    <property type="term" value="C:eRF1 methyltransferase complex"/>
    <property type="evidence" value="ECO:0007669"/>
    <property type="project" value="TreeGrafter"/>
</dbReference>
<evidence type="ECO:0000256" key="4">
    <source>
        <dbReference type="ARBA" id="ARBA00022691"/>
    </source>
</evidence>
<accession>A0A7G1KFI7</accession>
<dbReference type="CDD" id="cd02440">
    <property type="entry name" value="AdoMet_MTases"/>
    <property type="match status" value="1"/>
</dbReference>
<proteinExistence type="inferred from homology"/>
<keyword evidence="7" id="KW-1185">Reference proteome</keyword>
<dbReference type="KEGG" id="nwl:NWFMUON74_14920"/>
<dbReference type="Proteomes" id="UP000516173">
    <property type="component" value="Chromosome"/>
</dbReference>
<dbReference type="GO" id="GO:0003676">
    <property type="term" value="F:nucleic acid binding"/>
    <property type="evidence" value="ECO:0007669"/>
    <property type="project" value="InterPro"/>
</dbReference>
<dbReference type="SUPFAM" id="SSF53335">
    <property type="entry name" value="S-adenosyl-L-methionine-dependent methyltransferases"/>
    <property type="match status" value="1"/>
</dbReference>
<gene>
    <name evidence="6" type="ORF">NWFMUON74_14920</name>
</gene>
<comment type="similarity">
    <text evidence="1">Belongs to the eukaryotic/archaeal PrmC-related family.</text>
</comment>
<keyword evidence="2 6" id="KW-0489">Methyltransferase</keyword>
<dbReference type="GO" id="GO:0008276">
    <property type="term" value="F:protein methyltransferase activity"/>
    <property type="evidence" value="ECO:0007669"/>
    <property type="project" value="TreeGrafter"/>
</dbReference>
<evidence type="ECO:0000259" key="5">
    <source>
        <dbReference type="Pfam" id="PF05175"/>
    </source>
</evidence>
<organism evidence="6 7">
    <name type="scientific">Nocardia wallacei</name>
    <dbReference type="NCBI Taxonomy" id="480035"/>
    <lineage>
        <taxon>Bacteria</taxon>
        <taxon>Bacillati</taxon>
        <taxon>Actinomycetota</taxon>
        <taxon>Actinomycetes</taxon>
        <taxon>Mycobacteriales</taxon>
        <taxon>Nocardiaceae</taxon>
        <taxon>Nocardia</taxon>
    </lineage>
</organism>
<dbReference type="GO" id="GO:0008757">
    <property type="term" value="F:S-adenosylmethionine-dependent methyltransferase activity"/>
    <property type="evidence" value="ECO:0007669"/>
    <property type="project" value="TreeGrafter"/>
</dbReference>
<dbReference type="InterPro" id="IPR052190">
    <property type="entry name" value="Euk-Arch_PrmC-MTase"/>
</dbReference>
<dbReference type="GO" id="GO:0032259">
    <property type="term" value="P:methylation"/>
    <property type="evidence" value="ECO:0007669"/>
    <property type="project" value="UniProtKB-KW"/>
</dbReference>
<dbReference type="InterPro" id="IPR007848">
    <property type="entry name" value="Small_mtfrase_dom"/>
</dbReference>